<dbReference type="Proteomes" id="UP000008311">
    <property type="component" value="Unassembled WGS sequence"/>
</dbReference>
<reference evidence="2" key="1">
    <citation type="journal article" date="2010" name="Nat. Biotechnol.">
        <title>Draft genome sequence of the oilseed species Ricinus communis.</title>
        <authorList>
            <person name="Chan A.P."/>
            <person name="Crabtree J."/>
            <person name="Zhao Q."/>
            <person name="Lorenzi H."/>
            <person name="Orvis J."/>
            <person name="Puiu D."/>
            <person name="Melake-Berhan A."/>
            <person name="Jones K.M."/>
            <person name="Redman J."/>
            <person name="Chen G."/>
            <person name="Cahoon E.B."/>
            <person name="Gedil M."/>
            <person name="Stanke M."/>
            <person name="Haas B.J."/>
            <person name="Wortman J.R."/>
            <person name="Fraser-Liggett C.M."/>
            <person name="Ravel J."/>
            <person name="Rabinowicz P.D."/>
        </authorList>
    </citation>
    <scope>NUCLEOTIDE SEQUENCE [LARGE SCALE GENOMIC DNA]</scope>
    <source>
        <strain evidence="2">cv. Hale</strain>
    </source>
</reference>
<gene>
    <name evidence="1" type="ORF">RCOM_1775810</name>
</gene>
<keyword evidence="2" id="KW-1185">Reference proteome</keyword>
<dbReference type="EMBL" id="EQ973776">
    <property type="protein sequence ID" value="EEF50226.1"/>
    <property type="molecule type" value="Genomic_DNA"/>
</dbReference>
<evidence type="ECO:0000313" key="2">
    <source>
        <dbReference type="Proteomes" id="UP000008311"/>
    </source>
</evidence>
<dbReference type="AlphaFoldDB" id="B9REM3"/>
<accession>B9REM3</accession>
<dbReference type="InParanoid" id="B9REM3"/>
<protein>
    <submittedName>
        <fullName evidence="1">Uncharacterized protein</fullName>
    </submittedName>
</protein>
<proteinExistence type="predicted"/>
<evidence type="ECO:0000313" key="1">
    <source>
        <dbReference type="EMBL" id="EEF50226.1"/>
    </source>
</evidence>
<organism evidence="1 2">
    <name type="scientific">Ricinus communis</name>
    <name type="common">Castor bean</name>
    <dbReference type="NCBI Taxonomy" id="3988"/>
    <lineage>
        <taxon>Eukaryota</taxon>
        <taxon>Viridiplantae</taxon>
        <taxon>Streptophyta</taxon>
        <taxon>Embryophyta</taxon>
        <taxon>Tracheophyta</taxon>
        <taxon>Spermatophyta</taxon>
        <taxon>Magnoliopsida</taxon>
        <taxon>eudicotyledons</taxon>
        <taxon>Gunneridae</taxon>
        <taxon>Pentapetalae</taxon>
        <taxon>rosids</taxon>
        <taxon>fabids</taxon>
        <taxon>Malpighiales</taxon>
        <taxon>Euphorbiaceae</taxon>
        <taxon>Acalyphoideae</taxon>
        <taxon>Acalypheae</taxon>
        <taxon>Ricinus</taxon>
    </lineage>
</organism>
<sequence>MLVALEYELWCPWEWMETPLLAMPTTHYSAKARGQEDTPIHGLASNIAGVSEWWVLLSFWLGKGLR</sequence>
<name>B9REM3_RICCO</name>